<organism evidence="5 6">
    <name type="scientific">Microbacterium lacus</name>
    <dbReference type="NCBI Taxonomy" id="415217"/>
    <lineage>
        <taxon>Bacteria</taxon>
        <taxon>Bacillati</taxon>
        <taxon>Actinomycetota</taxon>
        <taxon>Actinomycetes</taxon>
        <taxon>Micrococcales</taxon>
        <taxon>Microbacteriaceae</taxon>
        <taxon>Microbacterium</taxon>
    </lineage>
</organism>
<evidence type="ECO:0000256" key="3">
    <source>
        <dbReference type="RuleBase" id="RU000524"/>
    </source>
</evidence>
<evidence type="ECO:0000313" key="6">
    <source>
        <dbReference type="Proteomes" id="UP001500596"/>
    </source>
</evidence>
<name>A0ABP4SUJ3_9MICO</name>
<dbReference type="NCBIfam" id="TIGR00621">
    <property type="entry name" value="ssb"/>
    <property type="match status" value="1"/>
</dbReference>
<proteinExistence type="predicted"/>
<keyword evidence="1 2" id="KW-0238">DNA-binding</keyword>
<evidence type="ECO:0000313" key="5">
    <source>
        <dbReference type="EMBL" id="GAA1675061.1"/>
    </source>
</evidence>
<dbReference type="RefSeq" id="WP_344053903.1">
    <property type="nucleotide sequence ID" value="NZ_BAAAPK010000001.1"/>
</dbReference>
<evidence type="ECO:0000256" key="2">
    <source>
        <dbReference type="PROSITE-ProRule" id="PRU00252"/>
    </source>
</evidence>
<comment type="caution">
    <text evidence="5">The sequence shown here is derived from an EMBL/GenBank/DDBJ whole genome shotgun (WGS) entry which is preliminary data.</text>
</comment>
<keyword evidence="6" id="KW-1185">Reference proteome</keyword>
<dbReference type="Gene3D" id="2.40.50.140">
    <property type="entry name" value="Nucleic acid-binding proteins"/>
    <property type="match status" value="1"/>
</dbReference>
<feature type="compositionally biased region" description="Low complexity" evidence="4">
    <location>
        <begin position="143"/>
        <end position="164"/>
    </location>
</feature>
<dbReference type="GO" id="GO:0003677">
    <property type="term" value="F:DNA binding"/>
    <property type="evidence" value="ECO:0007669"/>
    <property type="project" value="UniProtKB-KW"/>
</dbReference>
<dbReference type="InterPro" id="IPR012340">
    <property type="entry name" value="NA-bd_OB-fold"/>
</dbReference>
<dbReference type="EMBL" id="BAAAPK010000001">
    <property type="protein sequence ID" value="GAA1675061.1"/>
    <property type="molecule type" value="Genomic_DNA"/>
</dbReference>
<evidence type="ECO:0000256" key="1">
    <source>
        <dbReference type="ARBA" id="ARBA00023125"/>
    </source>
</evidence>
<reference evidence="6" key="1">
    <citation type="journal article" date="2019" name="Int. J. Syst. Evol. Microbiol.">
        <title>The Global Catalogue of Microorganisms (GCM) 10K type strain sequencing project: providing services to taxonomists for standard genome sequencing and annotation.</title>
        <authorList>
            <consortium name="The Broad Institute Genomics Platform"/>
            <consortium name="The Broad Institute Genome Sequencing Center for Infectious Disease"/>
            <person name="Wu L."/>
            <person name="Ma J."/>
        </authorList>
    </citation>
    <scope>NUCLEOTIDE SEQUENCE [LARGE SCALE GENOMIC DNA]</scope>
    <source>
        <strain evidence="6">JCM 15575</strain>
    </source>
</reference>
<gene>
    <name evidence="5" type="ORF">GCM10009807_18900</name>
</gene>
<dbReference type="InterPro" id="IPR000424">
    <property type="entry name" value="Primosome_PriB/ssb"/>
</dbReference>
<dbReference type="Proteomes" id="UP001500596">
    <property type="component" value="Unassembled WGS sequence"/>
</dbReference>
<sequence length="178" mass="19336">MNDTITIVGTIGTDPERKVRGGVPITTFRVASKERRFDKASGAWVDGETNWYTASAYRRLADHVYESLHRRERVILTGRLKVRNWDTGEKRGTSVDIDIDAIGHDLLFGTTAFRSDDARSDESGSAAPAEEWATTSSDGGWDVAEQSASSSASPALPSPAVEPAQPREPELVGAETPF</sequence>
<evidence type="ECO:0000256" key="4">
    <source>
        <dbReference type="SAM" id="MobiDB-lite"/>
    </source>
</evidence>
<dbReference type="Pfam" id="PF00436">
    <property type="entry name" value="SSB"/>
    <property type="match status" value="1"/>
</dbReference>
<accession>A0ABP4SUJ3</accession>
<dbReference type="InterPro" id="IPR011344">
    <property type="entry name" value="ssDNA-bd"/>
</dbReference>
<dbReference type="CDD" id="cd04496">
    <property type="entry name" value="SSB_OBF"/>
    <property type="match status" value="1"/>
</dbReference>
<feature type="region of interest" description="Disordered" evidence="4">
    <location>
        <begin position="116"/>
        <end position="178"/>
    </location>
</feature>
<dbReference type="SUPFAM" id="SSF50249">
    <property type="entry name" value="Nucleic acid-binding proteins"/>
    <property type="match status" value="1"/>
</dbReference>
<dbReference type="PROSITE" id="PS50935">
    <property type="entry name" value="SSB"/>
    <property type="match status" value="1"/>
</dbReference>
<protein>
    <recommendedName>
        <fullName evidence="3">Single-stranded DNA-binding protein</fullName>
    </recommendedName>
</protein>